<dbReference type="HOGENOM" id="CLU_134358_1_0_7"/>
<comment type="subunit">
    <text evidence="1">Binds to the N-terminal domain of the chaperone ClpA.</text>
</comment>
<evidence type="ECO:0000259" key="2">
    <source>
        <dbReference type="Pfam" id="PF02617"/>
    </source>
</evidence>
<keyword evidence="4" id="KW-1185">Reference proteome</keyword>
<comment type="similarity">
    <text evidence="1">Belongs to the ClpS family.</text>
</comment>
<dbReference type="SUPFAM" id="SSF54736">
    <property type="entry name" value="ClpS-like"/>
    <property type="match status" value="1"/>
</dbReference>
<gene>
    <name evidence="1" type="primary">clpS</name>
    <name evidence="3" type="ordered locus">HCD_00120</name>
</gene>
<evidence type="ECO:0000313" key="3">
    <source>
        <dbReference type="EMBL" id="AFI05056.1"/>
    </source>
</evidence>
<dbReference type="Proteomes" id="UP000005013">
    <property type="component" value="Chromosome"/>
</dbReference>
<dbReference type="InterPro" id="IPR014719">
    <property type="entry name" value="Ribosomal_bL12_C/ClpS-like"/>
</dbReference>
<dbReference type="Gene3D" id="3.30.1390.10">
    <property type="match status" value="1"/>
</dbReference>
<dbReference type="GO" id="GO:0006508">
    <property type="term" value="P:proteolysis"/>
    <property type="evidence" value="ECO:0007669"/>
    <property type="project" value="UniProtKB-UniRule"/>
</dbReference>
<dbReference type="HAMAP" id="MF_00302">
    <property type="entry name" value="ClpS"/>
    <property type="match status" value="1"/>
</dbReference>
<dbReference type="PATRIC" id="fig|1163745.3.peg.27"/>
<dbReference type="AlphaFoldDB" id="I0EQ37"/>
<dbReference type="STRING" id="1163745.HCD_00120"/>
<dbReference type="KEGG" id="hcm:HCD_00120"/>
<proteinExistence type="inferred from homology"/>
<dbReference type="eggNOG" id="COG2127">
    <property type="taxonomic scope" value="Bacteria"/>
</dbReference>
<protein>
    <recommendedName>
        <fullName evidence="1">ATP-dependent Clp protease adapter protein ClpS</fullName>
    </recommendedName>
</protein>
<reference evidence="3 4" key="1">
    <citation type="journal article" date="2013" name="PLoS ONE">
        <title>Sequence Divergence and Conservation in Genomes ofHelicobacter cetorum Strains from a Dolphin and a Whale.</title>
        <authorList>
            <person name="Kersulyte D."/>
            <person name="Rossi M."/>
            <person name="Berg D.E."/>
        </authorList>
    </citation>
    <scope>NUCLEOTIDE SEQUENCE [LARGE SCALE GENOMIC DNA]</scope>
    <source>
        <strain evidence="3 4">MIT 99-5656</strain>
    </source>
</reference>
<keyword evidence="3" id="KW-0378">Hydrolase</keyword>
<organism evidence="3 4">
    <name type="scientific">Helicobacter cetorum (strain ATCC BAA-540 / CCUG 52418 / MIT 99-5656)</name>
    <dbReference type="NCBI Taxonomy" id="1163745"/>
    <lineage>
        <taxon>Bacteria</taxon>
        <taxon>Pseudomonadati</taxon>
        <taxon>Campylobacterota</taxon>
        <taxon>Epsilonproteobacteria</taxon>
        <taxon>Campylobacterales</taxon>
        <taxon>Helicobacteraceae</taxon>
        <taxon>Helicobacter</taxon>
    </lineage>
</organism>
<dbReference type="GO" id="GO:0008233">
    <property type="term" value="F:peptidase activity"/>
    <property type="evidence" value="ECO:0007669"/>
    <property type="project" value="UniProtKB-KW"/>
</dbReference>
<evidence type="ECO:0000256" key="1">
    <source>
        <dbReference type="HAMAP-Rule" id="MF_00302"/>
    </source>
</evidence>
<comment type="function">
    <text evidence="1">Involved in the modulation of the specificity of the ClpAP-mediated ATP-dependent protein degradation.</text>
</comment>
<dbReference type="Pfam" id="PF02617">
    <property type="entry name" value="ClpS"/>
    <property type="match status" value="1"/>
</dbReference>
<accession>I0EQ37</accession>
<dbReference type="InterPro" id="IPR003769">
    <property type="entry name" value="ClpS_core"/>
</dbReference>
<dbReference type="EMBL" id="CP003481">
    <property type="protein sequence ID" value="AFI05056.1"/>
    <property type="molecule type" value="Genomic_DNA"/>
</dbReference>
<evidence type="ECO:0000313" key="4">
    <source>
        <dbReference type="Proteomes" id="UP000005013"/>
    </source>
</evidence>
<dbReference type="InterPro" id="IPR022935">
    <property type="entry name" value="ClpS"/>
</dbReference>
<feature type="domain" description="Adaptor protein ClpS core" evidence="2">
    <location>
        <begin position="40"/>
        <end position="117"/>
    </location>
</feature>
<dbReference type="GO" id="GO:0030163">
    <property type="term" value="P:protein catabolic process"/>
    <property type="evidence" value="ECO:0007669"/>
    <property type="project" value="InterPro"/>
</dbReference>
<name>I0EQ37_HELCM</name>
<sequence>MLNKTQRMPMHLKQVCEFLESLIPILENPREVAPMHKIPTPTMSQVVMLNDSTTTMDFVVSVLREFFDKPLEEAQNIMLSVHHDGEGVCGIYPYDIAVYKAECVKEKARALNFPLKLVVEEIK</sequence>
<keyword evidence="3" id="KW-0645">Protease</keyword>